<dbReference type="InterPro" id="IPR007278">
    <property type="entry name" value="DUF397"/>
</dbReference>
<evidence type="ECO:0000313" key="3">
    <source>
        <dbReference type="Proteomes" id="UP000256661"/>
    </source>
</evidence>
<sequence>MPAQDRWRKSSHSGSGNNCVEIAIVAAALMLVRDSKAPERGTIQVTTGAWRDFSRRVKAGGFDE</sequence>
<name>A0A3D9SWH7_9ACTN</name>
<gene>
    <name evidence="2" type="ORF">DFJ69_5834</name>
</gene>
<comment type="caution">
    <text evidence="2">The sequence shown here is derived from an EMBL/GenBank/DDBJ whole genome shotgun (WGS) entry which is preliminary data.</text>
</comment>
<reference evidence="2 3" key="1">
    <citation type="submission" date="2018-08" db="EMBL/GenBank/DDBJ databases">
        <title>Sequencing the genomes of 1000 actinobacteria strains.</title>
        <authorList>
            <person name="Klenk H.-P."/>
        </authorList>
    </citation>
    <scope>NUCLEOTIDE SEQUENCE [LARGE SCALE GENOMIC DNA]</scope>
    <source>
        <strain evidence="2 3">DSM 43927</strain>
    </source>
</reference>
<dbReference type="Proteomes" id="UP000256661">
    <property type="component" value="Unassembled WGS sequence"/>
</dbReference>
<dbReference type="RefSeq" id="WP_116025469.1">
    <property type="nucleotide sequence ID" value="NZ_QTTT01000001.1"/>
</dbReference>
<dbReference type="EMBL" id="QTTT01000001">
    <property type="protein sequence ID" value="REF00303.1"/>
    <property type="molecule type" value="Genomic_DNA"/>
</dbReference>
<feature type="domain" description="DUF397" evidence="1">
    <location>
        <begin position="6"/>
        <end position="58"/>
    </location>
</feature>
<protein>
    <submittedName>
        <fullName evidence="2">Uncharacterized protein DUF397</fullName>
    </submittedName>
</protein>
<organism evidence="2 3">
    <name type="scientific">Thermomonospora umbrina</name>
    <dbReference type="NCBI Taxonomy" id="111806"/>
    <lineage>
        <taxon>Bacteria</taxon>
        <taxon>Bacillati</taxon>
        <taxon>Actinomycetota</taxon>
        <taxon>Actinomycetes</taxon>
        <taxon>Streptosporangiales</taxon>
        <taxon>Thermomonosporaceae</taxon>
        <taxon>Thermomonospora</taxon>
    </lineage>
</organism>
<dbReference type="AlphaFoldDB" id="A0A3D9SWH7"/>
<dbReference type="Pfam" id="PF04149">
    <property type="entry name" value="DUF397"/>
    <property type="match status" value="1"/>
</dbReference>
<accession>A0A3D9SWH7</accession>
<evidence type="ECO:0000259" key="1">
    <source>
        <dbReference type="Pfam" id="PF04149"/>
    </source>
</evidence>
<proteinExistence type="predicted"/>
<dbReference type="OrthoDB" id="3430276at2"/>
<evidence type="ECO:0000313" key="2">
    <source>
        <dbReference type="EMBL" id="REF00303.1"/>
    </source>
</evidence>
<keyword evidence="3" id="KW-1185">Reference proteome</keyword>